<dbReference type="GO" id="GO:0030488">
    <property type="term" value="P:tRNA methylation"/>
    <property type="evidence" value="ECO:0007669"/>
    <property type="project" value="InterPro"/>
</dbReference>
<dbReference type="EMBL" id="LUCH01003341">
    <property type="protein sequence ID" value="KAF5400254.1"/>
    <property type="molecule type" value="Genomic_DNA"/>
</dbReference>
<evidence type="ECO:0000256" key="4">
    <source>
        <dbReference type="ARBA" id="ARBA00022694"/>
    </source>
</evidence>
<keyword evidence="4" id="KW-0819">tRNA processing</keyword>
<proteinExistence type="inferred from homology"/>
<evidence type="ECO:0000256" key="5">
    <source>
        <dbReference type="ARBA" id="ARBA00023242"/>
    </source>
</evidence>
<protein>
    <recommendedName>
        <fullName evidence="3">tRNA (adenine(58)-N(1))-methyltransferase non-catalytic subunit TRM6</fullName>
    </recommendedName>
    <alternativeName>
        <fullName evidence="6">tRNA(m1A58)-methyltransferase subunit TRM6</fullName>
    </alternativeName>
</protein>
<gene>
    <name evidence="7" type="ORF">PHET_05998</name>
</gene>
<keyword evidence="8" id="KW-1185">Reference proteome</keyword>
<keyword evidence="7" id="KW-0396">Initiation factor</keyword>
<dbReference type="Proteomes" id="UP000748531">
    <property type="component" value="Unassembled WGS sequence"/>
</dbReference>
<dbReference type="InterPro" id="IPR017423">
    <property type="entry name" value="TRM6"/>
</dbReference>
<dbReference type="GO" id="GO:0005634">
    <property type="term" value="C:nucleus"/>
    <property type="evidence" value="ECO:0007669"/>
    <property type="project" value="UniProtKB-SubCell"/>
</dbReference>
<comment type="subcellular location">
    <subcellularLocation>
        <location evidence="1">Nucleus</location>
    </subcellularLocation>
</comment>
<comment type="caution">
    <text evidence="7">The sequence shown here is derived from an EMBL/GenBank/DDBJ whole genome shotgun (WGS) entry which is preliminary data.</text>
</comment>
<keyword evidence="7" id="KW-0648">Protein biosynthesis</keyword>
<evidence type="ECO:0000256" key="2">
    <source>
        <dbReference type="ARBA" id="ARBA00008320"/>
    </source>
</evidence>
<evidence type="ECO:0000256" key="3">
    <source>
        <dbReference type="ARBA" id="ARBA00021704"/>
    </source>
</evidence>
<keyword evidence="5" id="KW-0539">Nucleus</keyword>
<dbReference type="PANTHER" id="PTHR12945:SF0">
    <property type="entry name" value="TRNA (ADENINE(58)-N(1))-METHYLTRANSFERASE NON-CATALYTIC SUBUNIT TRM6"/>
    <property type="match status" value="1"/>
</dbReference>
<dbReference type="GO" id="GO:0031515">
    <property type="term" value="C:tRNA (m1A) methyltransferase complex"/>
    <property type="evidence" value="ECO:0007669"/>
    <property type="project" value="InterPro"/>
</dbReference>
<evidence type="ECO:0000313" key="7">
    <source>
        <dbReference type="EMBL" id="KAF5400254.1"/>
    </source>
</evidence>
<dbReference type="OrthoDB" id="10254665at2759"/>
<evidence type="ECO:0000256" key="1">
    <source>
        <dbReference type="ARBA" id="ARBA00004123"/>
    </source>
</evidence>
<sequence length="474" mass="52193">MLIQAYDYIIIRKDEYFKSAKLDPDSVECIDGTKVSLNNAVGMPYGTMFTIVGGQVEPIFQSRSCPEGNLCMDESLSPVAGNFKPLDTKDNRDIVDSTSNQKLDYEDIKSLQAGGTSGEEILSELIKGNANFEKKTKFSQDKYVSKKRKRHLGLFSIERPCTRILCELYSKIRPEKCLGLRFDTLCHMLTYANVHAGSKVLLIETCAGLLLGAVLERLGSASLGGSVIQFFHGTSPPRPEINPMAASAYDKQVSSVSLLDVVPLLTGQLILEDQNVNELSTPIEVHGVKKTDSLPYVVDATDIDLPCEIVTTETKQIAGNESDPKPHDTDEAAICARRAVRLARKRVGYEQLIGPNAVPADALIIATRFHPVDLTLLLMQFLPVGKPVVVYAQFLQPLVDLYNAIKQRGGVTHLRLTDSWFRTLQVLPNRTHPEVSMLASGGYLLTAYTVEPRPNSRDLLASGLISSTRLDDPQ</sequence>
<reference evidence="7" key="1">
    <citation type="submission" date="2019-05" db="EMBL/GenBank/DDBJ databases">
        <title>Annotation for the trematode Paragonimus heterotremus.</title>
        <authorList>
            <person name="Choi Y.-J."/>
        </authorList>
    </citation>
    <scope>NUCLEOTIDE SEQUENCE</scope>
    <source>
        <strain evidence="7">LC</strain>
    </source>
</reference>
<comment type="similarity">
    <text evidence="2">Belongs to the TRM6/GCD10 family.</text>
</comment>
<dbReference type="GO" id="GO:0003743">
    <property type="term" value="F:translation initiation factor activity"/>
    <property type="evidence" value="ECO:0007669"/>
    <property type="project" value="UniProtKB-KW"/>
</dbReference>
<dbReference type="PANTHER" id="PTHR12945">
    <property type="entry name" value="TRANSLATION INITIATION FACTOR EIF3-RELATED"/>
    <property type="match status" value="1"/>
</dbReference>
<name>A0A8J4WHQ4_9TREM</name>
<evidence type="ECO:0000256" key="6">
    <source>
        <dbReference type="ARBA" id="ARBA00032319"/>
    </source>
</evidence>
<organism evidence="7 8">
    <name type="scientific">Paragonimus heterotremus</name>
    <dbReference type="NCBI Taxonomy" id="100268"/>
    <lineage>
        <taxon>Eukaryota</taxon>
        <taxon>Metazoa</taxon>
        <taxon>Spiralia</taxon>
        <taxon>Lophotrochozoa</taxon>
        <taxon>Platyhelminthes</taxon>
        <taxon>Trematoda</taxon>
        <taxon>Digenea</taxon>
        <taxon>Plagiorchiida</taxon>
        <taxon>Troglotremata</taxon>
        <taxon>Troglotrematidae</taxon>
        <taxon>Paragonimus</taxon>
    </lineage>
</organism>
<accession>A0A8J4WHQ4</accession>
<dbReference type="Pfam" id="PF04189">
    <property type="entry name" value="Gcd10p"/>
    <property type="match status" value="1"/>
</dbReference>
<evidence type="ECO:0000313" key="8">
    <source>
        <dbReference type="Proteomes" id="UP000748531"/>
    </source>
</evidence>
<dbReference type="AlphaFoldDB" id="A0A8J4WHQ4"/>